<organism evidence="1">
    <name type="scientific">marine sediment metagenome</name>
    <dbReference type="NCBI Taxonomy" id="412755"/>
    <lineage>
        <taxon>unclassified sequences</taxon>
        <taxon>metagenomes</taxon>
        <taxon>ecological metagenomes</taxon>
    </lineage>
</organism>
<name>X1RAU3_9ZZZZ</name>
<reference evidence="1" key="1">
    <citation type="journal article" date="2014" name="Front. Microbiol.">
        <title>High frequency of phylogenetically diverse reductive dehalogenase-homologous genes in deep subseafloor sedimentary metagenomes.</title>
        <authorList>
            <person name="Kawai M."/>
            <person name="Futagami T."/>
            <person name="Toyoda A."/>
            <person name="Takaki Y."/>
            <person name="Nishi S."/>
            <person name="Hori S."/>
            <person name="Arai W."/>
            <person name="Tsubouchi T."/>
            <person name="Morono Y."/>
            <person name="Uchiyama I."/>
            <person name="Ito T."/>
            <person name="Fujiyama A."/>
            <person name="Inagaki F."/>
            <person name="Takami H."/>
        </authorList>
    </citation>
    <scope>NUCLEOTIDE SEQUENCE</scope>
    <source>
        <strain evidence="1">Expedition CK06-06</strain>
    </source>
</reference>
<sequence length="66" mass="7520">MERELDNRLQKLVGEHKINLMSPRGLLEITIATLETIRAHILEAHSDRQGEIVIADTAIELVKGYR</sequence>
<gene>
    <name evidence="1" type="ORF">S12H4_11654</name>
</gene>
<dbReference type="AlphaFoldDB" id="X1RAU3"/>
<proteinExistence type="predicted"/>
<comment type="caution">
    <text evidence="1">The sequence shown here is derived from an EMBL/GenBank/DDBJ whole genome shotgun (WGS) entry which is preliminary data.</text>
</comment>
<evidence type="ECO:0000313" key="1">
    <source>
        <dbReference type="EMBL" id="GAI77673.1"/>
    </source>
</evidence>
<protein>
    <submittedName>
        <fullName evidence="1">Uncharacterized protein</fullName>
    </submittedName>
</protein>
<dbReference type="EMBL" id="BARW01005297">
    <property type="protein sequence ID" value="GAI77673.1"/>
    <property type="molecule type" value="Genomic_DNA"/>
</dbReference>
<accession>X1RAU3</accession>